<keyword evidence="2" id="KW-1185">Reference proteome</keyword>
<accession>A0ABV6PUM7</accession>
<name>A0ABV6PUM7_9BURK</name>
<sequence length="126" mass="12975">MSIPVALPELGQAMARYRFAYLLTSPGQGAPHATATAVTLQGGVLHLAGIGRRTRANIEREPAVALVWPPLSADEHSLIVDGTAALEGDGLRITPTRAVLHRSAPAPQPAAPGACGSDCIELNLPG</sequence>
<dbReference type="Gene3D" id="2.30.110.10">
    <property type="entry name" value="Electron Transport, Fmn-binding Protein, Chain A"/>
    <property type="match status" value="1"/>
</dbReference>
<proteinExistence type="predicted"/>
<dbReference type="InterPro" id="IPR012349">
    <property type="entry name" value="Split_barrel_FMN-bd"/>
</dbReference>
<reference evidence="1 2" key="1">
    <citation type="submission" date="2024-09" db="EMBL/GenBank/DDBJ databases">
        <authorList>
            <person name="Sun Q."/>
            <person name="Mori K."/>
        </authorList>
    </citation>
    <scope>NUCLEOTIDE SEQUENCE [LARGE SCALE GENOMIC DNA]</scope>
    <source>
        <strain evidence="1 2">NCAIM B.02336</strain>
    </source>
</reference>
<evidence type="ECO:0000313" key="2">
    <source>
        <dbReference type="Proteomes" id="UP001589834"/>
    </source>
</evidence>
<dbReference type="Proteomes" id="UP001589834">
    <property type="component" value="Unassembled WGS sequence"/>
</dbReference>
<dbReference type="RefSeq" id="WP_377483784.1">
    <property type="nucleotide sequence ID" value="NZ_JBHLTN010000028.1"/>
</dbReference>
<comment type="caution">
    <text evidence="1">The sequence shown here is derived from an EMBL/GenBank/DDBJ whole genome shotgun (WGS) entry which is preliminary data.</text>
</comment>
<dbReference type="SUPFAM" id="SSF50475">
    <property type="entry name" value="FMN-binding split barrel"/>
    <property type="match status" value="1"/>
</dbReference>
<gene>
    <name evidence="1" type="ORF">ACFFGG_13440</name>
</gene>
<protein>
    <recommendedName>
        <fullName evidence="3">Pyridoxamine 5'-phosphate oxidase family protein</fullName>
    </recommendedName>
</protein>
<evidence type="ECO:0000313" key="1">
    <source>
        <dbReference type="EMBL" id="MFC0593554.1"/>
    </source>
</evidence>
<dbReference type="EMBL" id="JBHLTN010000028">
    <property type="protein sequence ID" value="MFC0593554.1"/>
    <property type="molecule type" value="Genomic_DNA"/>
</dbReference>
<organism evidence="1 2">
    <name type="scientific">Ottowia pentelensis</name>
    <dbReference type="NCBI Taxonomy" id="511108"/>
    <lineage>
        <taxon>Bacteria</taxon>
        <taxon>Pseudomonadati</taxon>
        <taxon>Pseudomonadota</taxon>
        <taxon>Betaproteobacteria</taxon>
        <taxon>Burkholderiales</taxon>
        <taxon>Comamonadaceae</taxon>
        <taxon>Ottowia</taxon>
    </lineage>
</organism>
<evidence type="ECO:0008006" key="3">
    <source>
        <dbReference type="Google" id="ProtNLM"/>
    </source>
</evidence>